<sequence>MMEIELLLLIQRGIMQVQPRLIFWDAESDTVSYFDFITGMTDQQQIEAEANVGLKCPITAAIRINEKEQSRFRLLEHIPGCFSWDTDDNRFLVCEANNRYPEKGQSYLLTMFFSMEYGLQMQDLFPKSTRSEKLLKLSIPFLYFVKKIDDDDDDTETEKSIGNLLLRKCLREFVGLETADNQTKKVSSESVWEHMAHMCVKTRRLDVASVCLGNMGHARGVQALRRAKENGECEEVQIAILAIQLGLIDEAQSLFASCGRYDLLNRLLQSRNRWTEAFDVAEHHDRINLRSTYYNHAQYLESIGSFEKAIESYEKSNTHAFEIPRMMLNDPKNLEAYITKEQKNPKLMKWWAQYMESSGNIKAAKYYYELAKDYLSLVRLLCSNNLIDEACEVAKKSKDKSACYHLAQYYEAHGDFNSAINFFAKAHAYNSATRLAKEHHMKDKLANFALLAGGNELVEAARYYEENTEETDKAVMLYHKAGLIGRALDLAFRTEQFSALDLIIKDLDQTSDTVSLERAAEFFINNQRYEKAVQLLAYAKKFSAAIDLCADKNVPITEQIAELLTPTKDAIMNQVERNDLLEKLAECCVQQRNYHCAAKKFTQAGKKHHAMSALLKSSDTEKIIFFANTARDKEIYIMAANYLQTLDWKSDANLMKQIEIFYNKATAFEHLASFYEVCAQAEIDEYQDYSKAYAALKEAHHYLAKALERKSGNNDYILGKQGELQQAISSINKFLRIRTVYESDPDDAIRQVENLLRTTETECGVRIGDMYAVVILHYYRRNDYRKAYSLIQELQRRQKQINLLNYINPKILNNICDELNLPRPISKDSKEEPEMEANLEDLVEYSYAMKKCLEEEGKSDLDKH</sequence>
<evidence type="ECO:0000259" key="7">
    <source>
        <dbReference type="Pfam" id="PF24760"/>
    </source>
</evidence>
<dbReference type="Proteomes" id="UP000038040">
    <property type="component" value="Unplaced"/>
</dbReference>
<dbReference type="Pfam" id="PF23385">
    <property type="entry name" value="Beta-prop_IFT140_2nd"/>
    <property type="match status" value="1"/>
</dbReference>
<protein>
    <submittedName>
        <fullName evidence="12">TPR_REGION domain-containing protein</fullName>
    </submittedName>
</protein>
<keyword evidence="11" id="KW-1185">Reference proteome</keyword>
<dbReference type="FunFam" id="1.25.40.470:FF:000028">
    <property type="entry name" value="Intraflagellar transport protein 140-like protein"/>
    <property type="match status" value="1"/>
</dbReference>
<dbReference type="InterPro" id="IPR056168">
    <property type="entry name" value="TPR_IF140/IFT172/WDR19"/>
</dbReference>
<dbReference type="GO" id="GO:0035721">
    <property type="term" value="P:intraciliary retrograde transport"/>
    <property type="evidence" value="ECO:0007669"/>
    <property type="project" value="TreeGrafter"/>
</dbReference>
<evidence type="ECO:0000256" key="5">
    <source>
        <dbReference type="ARBA" id="ARBA00023273"/>
    </source>
</evidence>
<dbReference type="Pfam" id="PF24760">
    <property type="entry name" value="TPR_IF140_C"/>
    <property type="match status" value="1"/>
</dbReference>
<evidence type="ECO:0000256" key="3">
    <source>
        <dbReference type="ARBA" id="ARBA00022737"/>
    </source>
</evidence>
<proteinExistence type="predicted"/>
<dbReference type="GO" id="GO:0036064">
    <property type="term" value="C:ciliary basal body"/>
    <property type="evidence" value="ECO:0007669"/>
    <property type="project" value="TreeGrafter"/>
</dbReference>
<feature type="domain" description="IF140 C-terminal TPR" evidence="7">
    <location>
        <begin position="669"/>
        <end position="795"/>
    </location>
</feature>
<accession>A0A0N4UEA2</accession>
<evidence type="ECO:0000259" key="6">
    <source>
        <dbReference type="Pfam" id="PF23385"/>
    </source>
</evidence>
<keyword evidence="5" id="KW-0966">Cell projection</keyword>
<evidence type="ECO:0000313" key="9">
    <source>
        <dbReference type="EMBL" id="VDN50767.1"/>
    </source>
</evidence>
<reference evidence="9 11" key="2">
    <citation type="submission" date="2018-11" db="EMBL/GenBank/DDBJ databases">
        <authorList>
            <consortium name="Pathogen Informatics"/>
        </authorList>
    </citation>
    <scope>NUCLEOTIDE SEQUENCE [LARGE SCALE GENOMIC DNA]</scope>
</reference>
<dbReference type="GO" id="GO:0030991">
    <property type="term" value="C:intraciliary transport particle A"/>
    <property type="evidence" value="ECO:0007669"/>
    <property type="project" value="TreeGrafter"/>
</dbReference>
<dbReference type="PANTHER" id="PTHR15722">
    <property type="entry name" value="IFT140/172-RELATED"/>
    <property type="match status" value="1"/>
</dbReference>
<evidence type="ECO:0000313" key="11">
    <source>
        <dbReference type="Proteomes" id="UP000274756"/>
    </source>
</evidence>
<comment type="subcellular location">
    <subcellularLocation>
        <location evidence="1">Cell projection</location>
        <location evidence="1">Cilium</location>
    </subcellularLocation>
</comment>
<evidence type="ECO:0000313" key="12">
    <source>
        <dbReference type="WBParaSite" id="DME_0000569501-mRNA-1"/>
    </source>
</evidence>
<organism evidence="10 12">
    <name type="scientific">Dracunculus medinensis</name>
    <name type="common">Guinea worm</name>
    <dbReference type="NCBI Taxonomy" id="318479"/>
    <lineage>
        <taxon>Eukaryota</taxon>
        <taxon>Metazoa</taxon>
        <taxon>Ecdysozoa</taxon>
        <taxon>Nematoda</taxon>
        <taxon>Chromadorea</taxon>
        <taxon>Rhabditida</taxon>
        <taxon>Spirurina</taxon>
        <taxon>Dracunculoidea</taxon>
        <taxon>Dracunculidae</taxon>
        <taxon>Dracunculus</taxon>
    </lineage>
</organism>
<dbReference type="GO" id="GO:0005930">
    <property type="term" value="C:axoneme"/>
    <property type="evidence" value="ECO:0007669"/>
    <property type="project" value="TreeGrafter"/>
</dbReference>
<keyword evidence="3" id="KW-0677">Repeat</keyword>
<dbReference type="OrthoDB" id="10258787at2759"/>
<feature type="domain" description="IF140/IFT172/WDR19 TPR" evidence="8">
    <location>
        <begin position="177"/>
        <end position="659"/>
    </location>
</feature>
<dbReference type="InterPro" id="IPR011990">
    <property type="entry name" value="TPR-like_helical_dom_sf"/>
</dbReference>
<dbReference type="InterPro" id="IPR056155">
    <property type="entry name" value="Beta-prop_IFT140_2nd"/>
</dbReference>
<keyword evidence="4" id="KW-0969">Cilium</keyword>
<evidence type="ECO:0000256" key="1">
    <source>
        <dbReference type="ARBA" id="ARBA00004138"/>
    </source>
</evidence>
<dbReference type="SUPFAM" id="SSF48452">
    <property type="entry name" value="TPR-like"/>
    <property type="match status" value="1"/>
</dbReference>
<evidence type="ECO:0000259" key="8">
    <source>
        <dbReference type="Pfam" id="PF24762"/>
    </source>
</evidence>
<dbReference type="InterPro" id="IPR056156">
    <property type="entry name" value="TPR_IF140_C"/>
</dbReference>
<dbReference type="STRING" id="318479.A0A0N4UEA2"/>
<name>A0A0N4UEA2_DRAME</name>
<evidence type="ECO:0000313" key="10">
    <source>
        <dbReference type="Proteomes" id="UP000038040"/>
    </source>
</evidence>
<feature type="domain" description="IFT140 second beta-propeller" evidence="6">
    <location>
        <begin position="12"/>
        <end position="147"/>
    </location>
</feature>
<gene>
    <name evidence="9" type="ORF">DME_LOCUS740</name>
</gene>
<dbReference type="Proteomes" id="UP000274756">
    <property type="component" value="Unassembled WGS sequence"/>
</dbReference>
<dbReference type="EMBL" id="UYYG01000007">
    <property type="protein sequence ID" value="VDN50767.1"/>
    <property type="molecule type" value="Genomic_DNA"/>
</dbReference>
<keyword evidence="2" id="KW-0853">WD repeat</keyword>
<evidence type="ECO:0000256" key="2">
    <source>
        <dbReference type="ARBA" id="ARBA00022574"/>
    </source>
</evidence>
<dbReference type="PANTHER" id="PTHR15722:SF7">
    <property type="entry name" value="INTRAFLAGELLAR TRANSPORT PROTEIN 140 HOMOLOG"/>
    <property type="match status" value="1"/>
</dbReference>
<dbReference type="WBParaSite" id="DME_0000569501-mRNA-1">
    <property type="protein sequence ID" value="DME_0000569501-mRNA-1"/>
    <property type="gene ID" value="DME_0000569501"/>
</dbReference>
<dbReference type="AlphaFoldDB" id="A0A0N4UEA2"/>
<dbReference type="Gene3D" id="1.25.40.470">
    <property type="match status" value="3"/>
</dbReference>
<reference evidence="12" key="1">
    <citation type="submission" date="2017-02" db="UniProtKB">
        <authorList>
            <consortium name="WormBaseParasite"/>
        </authorList>
    </citation>
    <scope>IDENTIFICATION</scope>
</reference>
<dbReference type="Pfam" id="PF24762">
    <property type="entry name" value="TPR_IF140-IFT172"/>
    <property type="match status" value="1"/>
</dbReference>
<evidence type="ECO:0000256" key="4">
    <source>
        <dbReference type="ARBA" id="ARBA00023069"/>
    </source>
</evidence>